<evidence type="ECO:0000256" key="3">
    <source>
        <dbReference type="ARBA" id="ARBA00022490"/>
    </source>
</evidence>
<keyword evidence="4 7" id="KW-0489">Methyltransferase</keyword>
<dbReference type="NCBIfam" id="NF001453">
    <property type="entry name" value="PRK00312.1"/>
    <property type="match status" value="1"/>
</dbReference>
<dbReference type="SUPFAM" id="SSF53335">
    <property type="entry name" value="S-adenosyl-L-methionine-dependent methyltransferases"/>
    <property type="match status" value="1"/>
</dbReference>
<comment type="catalytic activity">
    <reaction evidence="7">
        <text>[protein]-L-isoaspartate + S-adenosyl-L-methionine = [protein]-L-isoaspartate alpha-methyl ester + S-adenosyl-L-homocysteine</text>
        <dbReference type="Rhea" id="RHEA:12705"/>
        <dbReference type="Rhea" id="RHEA-COMP:12143"/>
        <dbReference type="Rhea" id="RHEA-COMP:12144"/>
        <dbReference type="ChEBI" id="CHEBI:57856"/>
        <dbReference type="ChEBI" id="CHEBI:59789"/>
        <dbReference type="ChEBI" id="CHEBI:90596"/>
        <dbReference type="ChEBI" id="CHEBI:90598"/>
        <dbReference type="EC" id="2.1.1.77"/>
    </reaction>
</comment>
<dbReference type="Proteomes" id="UP000051124">
    <property type="component" value="Unassembled WGS sequence"/>
</dbReference>
<keyword evidence="5 7" id="KW-0808">Transferase</keyword>
<dbReference type="FunFam" id="3.40.50.150:FF:000010">
    <property type="entry name" value="Protein-L-isoaspartate O-methyltransferase"/>
    <property type="match status" value="1"/>
</dbReference>
<keyword evidence="6 7" id="KW-0949">S-adenosyl-L-methionine</keyword>
<keyword evidence="3 7" id="KW-0963">Cytoplasm</keyword>
<dbReference type="PATRIC" id="fig|1703771.3.peg.657"/>
<name>A0A0S7WH83_UNCT6</name>
<dbReference type="HAMAP" id="MF_00090">
    <property type="entry name" value="PIMT"/>
    <property type="match status" value="1"/>
</dbReference>
<protein>
    <recommendedName>
        <fullName evidence="7">Protein-L-isoaspartate O-methyltransferase</fullName>
        <ecNumber evidence="7">2.1.1.77</ecNumber>
    </recommendedName>
    <alternativeName>
        <fullName evidence="7">L-isoaspartyl protein carboxyl methyltransferase</fullName>
    </alternativeName>
    <alternativeName>
        <fullName evidence="7">Protein L-isoaspartyl methyltransferase</fullName>
    </alternativeName>
    <alternativeName>
        <fullName evidence="7">Protein-beta-aspartate methyltransferase</fullName>
        <shortName evidence="7">PIMT</shortName>
    </alternativeName>
</protein>
<dbReference type="InterPro" id="IPR029063">
    <property type="entry name" value="SAM-dependent_MTases_sf"/>
</dbReference>
<dbReference type="PANTHER" id="PTHR11579:SF0">
    <property type="entry name" value="PROTEIN-L-ISOASPARTATE(D-ASPARTATE) O-METHYLTRANSFERASE"/>
    <property type="match status" value="1"/>
</dbReference>
<gene>
    <name evidence="7" type="primary">pcm</name>
    <name evidence="8" type="ORF">AMJ40_06545</name>
</gene>
<dbReference type="Gene3D" id="3.40.50.150">
    <property type="entry name" value="Vaccinia Virus protein VP39"/>
    <property type="match status" value="1"/>
</dbReference>
<dbReference type="InterPro" id="IPR000682">
    <property type="entry name" value="PCMT"/>
</dbReference>
<comment type="similarity">
    <text evidence="2 7">Belongs to the methyltransferase superfamily. L-isoaspartyl/D-aspartyl protein methyltransferase family.</text>
</comment>
<dbReference type="GO" id="GO:0004719">
    <property type="term" value="F:protein-L-isoaspartate (D-aspartate) O-methyltransferase activity"/>
    <property type="evidence" value="ECO:0007669"/>
    <property type="project" value="UniProtKB-UniRule"/>
</dbReference>
<sequence length="230" mass="25541">MHACLLLALASRLQSSESYWDAKRDEMVRDQIEARGVVDERVVLAMRKVPRHLFVLPSYRPYAYGDFPLPIGEGQTISQPYMVAIMTELLHLEEDDRVLEIGTGSGYQAAVLAELASEVYTIEIIPSLALRADSVLKDLGYNVEVKIGDGYLGWEEYAPFDAIIVTCAPPYIPQPLVDQLKEGGRLVVPVGEEGQVQTLTLIEKVAGDIVQRSITPCIFVPMRSGHIQEK</sequence>
<dbReference type="GO" id="GO:0030091">
    <property type="term" value="P:protein repair"/>
    <property type="evidence" value="ECO:0007669"/>
    <property type="project" value="UniProtKB-UniRule"/>
</dbReference>
<dbReference type="GO" id="GO:0005737">
    <property type="term" value="C:cytoplasm"/>
    <property type="evidence" value="ECO:0007669"/>
    <property type="project" value="UniProtKB-SubCell"/>
</dbReference>
<comment type="caution">
    <text evidence="8">The sequence shown here is derived from an EMBL/GenBank/DDBJ whole genome shotgun (WGS) entry which is preliminary data.</text>
</comment>
<dbReference type="Pfam" id="PF01135">
    <property type="entry name" value="PCMT"/>
    <property type="match status" value="1"/>
</dbReference>
<evidence type="ECO:0000313" key="9">
    <source>
        <dbReference type="Proteomes" id="UP000051124"/>
    </source>
</evidence>
<accession>A0A0S7WH83</accession>
<evidence type="ECO:0000313" key="8">
    <source>
        <dbReference type="EMBL" id="KPJ48972.1"/>
    </source>
</evidence>
<dbReference type="NCBIfam" id="TIGR00080">
    <property type="entry name" value="pimt"/>
    <property type="match status" value="1"/>
</dbReference>
<dbReference type="GO" id="GO:0032259">
    <property type="term" value="P:methylation"/>
    <property type="evidence" value="ECO:0007669"/>
    <property type="project" value="UniProtKB-KW"/>
</dbReference>
<comment type="subcellular location">
    <subcellularLocation>
        <location evidence="1 7">Cytoplasm</location>
    </subcellularLocation>
</comment>
<reference evidence="8 9" key="1">
    <citation type="journal article" date="2015" name="Microbiome">
        <title>Genomic resolution of linkages in carbon, nitrogen, and sulfur cycling among widespread estuary sediment bacteria.</title>
        <authorList>
            <person name="Baker B.J."/>
            <person name="Lazar C.S."/>
            <person name="Teske A.P."/>
            <person name="Dick G.J."/>
        </authorList>
    </citation>
    <scope>NUCLEOTIDE SEQUENCE [LARGE SCALE GENOMIC DNA]</scope>
    <source>
        <strain evidence="8">DG_26</strain>
    </source>
</reference>
<comment type="function">
    <text evidence="7">Catalyzes the methyl esterification of L-isoaspartyl residues in peptides and proteins that result from spontaneous decomposition of normal L-aspartyl and L-asparaginyl residues. It plays a role in the repair and/or degradation of damaged proteins.</text>
</comment>
<dbReference type="PROSITE" id="PS01279">
    <property type="entry name" value="PCMT"/>
    <property type="match status" value="1"/>
</dbReference>
<dbReference type="EC" id="2.1.1.77" evidence="7"/>
<feature type="active site" evidence="7">
    <location>
        <position position="78"/>
    </location>
</feature>
<evidence type="ECO:0000256" key="1">
    <source>
        <dbReference type="ARBA" id="ARBA00004496"/>
    </source>
</evidence>
<evidence type="ECO:0000256" key="2">
    <source>
        <dbReference type="ARBA" id="ARBA00005369"/>
    </source>
</evidence>
<evidence type="ECO:0000256" key="6">
    <source>
        <dbReference type="ARBA" id="ARBA00022691"/>
    </source>
</evidence>
<dbReference type="EMBL" id="LIZT01000082">
    <property type="protein sequence ID" value="KPJ48972.1"/>
    <property type="molecule type" value="Genomic_DNA"/>
</dbReference>
<dbReference type="PANTHER" id="PTHR11579">
    <property type="entry name" value="PROTEIN-L-ISOASPARTATE O-METHYLTRANSFERASE"/>
    <property type="match status" value="1"/>
</dbReference>
<organism evidence="8 9">
    <name type="scientific">candidate division TA06 bacterium DG_26</name>
    <dbReference type="NCBI Taxonomy" id="1703771"/>
    <lineage>
        <taxon>Bacteria</taxon>
        <taxon>Bacteria division TA06</taxon>
    </lineage>
</organism>
<dbReference type="AlphaFoldDB" id="A0A0S7WH83"/>
<evidence type="ECO:0000256" key="7">
    <source>
        <dbReference type="HAMAP-Rule" id="MF_00090"/>
    </source>
</evidence>
<evidence type="ECO:0000256" key="5">
    <source>
        <dbReference type="ARBA" id="ARBA00022679"/>
    </source>
</evidence>
<proteinExistence type="inferred from homology"/>
<evidence type="ECO:0000256" key="4">
    <source>
        <dbReference type="ARBA" id="ARBA00022603"/>
    </source>
</evidence>
<dbReference type="CDD" id="cd02440">
    <property type="entry name" value="AdoMet_MTases"/>
    <property type="match status" value="1"/>
</dbReference>